<accession>A0A6N4QTA5</accession>
<dbReference type="PANTHER" id="PTHR31449:SF3">
    <property type="entry name" value="UPF0598 PROTEIN C8ORF82"/>
    <property type="match status" value="1"/>
</dbReference>
<protein>
    <submittedName>
        <fullName evidence="1">DUF4505 domain-containing protein</fullName>
    </submittedName>
</protein>
<comment type="caution">
    <text evidence="1">The sequence shown here is derived from an EMBL/GenBank/DDBJ whole genome shotgun (WGS) entry which is preliminary data.</text>
</comment>
<dbReference type="RefSeq" id="WP_135570173.1">
    <property type="nucleotide sequence ID" value="NZ_RQGK01000042.1"/>
</dbReference>
<dbReference type="EMBL" id="RQGM01000035">
    <property type="protein sequence ID" value="TGL84736.1"/>
    <property type="molecule type" value="Genomic_DNA"/>
</dbReference>
<dbReference type="AlphaFoldDB" id="A0A6N4QTA5"/>
<dbReference type="PANTHER" id="PTHR31449">
    <property type="entry name" value="UPF0598 PROTEIN C8ORF82"/>
    <property type="match status" value="1"/>
</dbReference>
<organism evidence="1 2">
    <name type="scientific">Leptospira yasudae</name>
    <dbReference type="NCBI Taxonomy" id="2202201"/>
    <lineage>
        <taxon>Bacteria</taxon>
        <taxon>Pseudomonadati</taxon>
        <taxon>Spirochaetota</taxon>
        <taxon>Spirochaetia</taxon>
        <taxon>Leptospirales</taxon>
        <taxon>Leptospiraceae</taxon>
        <taxon>Leptospira</taxon>
    </lineage>
</organism>
<reference evidence="1 2" key="1">
    <citation type="journal article" date="2019" name="PLoS Negl. Trop. Dis.">
        <title>Revisiting the worldwide diversity of Leptospira species in the environment.</title>
        <authorList>
            <person name="Vincent A.T."/>
            <person name="Schiettekatte O."/>
            <person name="Bourhy P."/>
            <person name="Veyrier F.J."/>
            <person name="Picardeau M."/>
        </authorList>
    </citation>
    <scope>NUCLEOTIDE SEQUENCE [LARGE SCALE GENOMIC DNA]</scope>
    <source>
        <strain evidence="1 2">201702445</strain>
    </source>
</reference>
<dbReference type="InterPro" id="IPR028108">
    <property type="entry name" value="DUF4505"/>
</dbReference>
<evidence type="ECO:0000313" key="1">
    <source>
        <dbReference type="EMBL" id="TGL84736.1"/>
    </source>
</evidence>
<proteinExistence type="predicted"/>
<sequence>MRQRRTYFYQLDGRGRLFHDFSELKDPAFLDFFIERIRKNDTGEHSEYPFLSVCNGEWNFIQPATTIFVFRKLENGNLYYSPSHSVPFQPENLKVFHESLAHPAPLDEWGSFSSELLLEFSKRILQRENQLFLEYEGKNFLISKENST</sequence>
<gene>
    <name evidence="1" type="ORF">EHQ83_10160</name>
</gene>
<evidence type="ECO:0000313" key="2">
    <source>
        <dbReference type="Proteomes" id="UP000297613"/>
    </source>
</evidence>
<name>A0A6N4QTA5_9LEPT</name>
<dbReference type="Proteomes" id="UP000297613">
    <property type="component" value="Unassembled WGS sequence"/>
</dbReference>
<dbReference type="Pfam" id="PF14956">
    <property type="entry name" value="DUF4505"/>
    <property type="match status" value="1"/>
</dbReference>